<dbReference type="PRINTS" id="PR00348">
    <property type="entry name" value="UBIQUITIN"/>
</dbReference>
<reference evidence="4" key="1">
    <citation type="submission" date="2025-08" db="UniProtKB">
        <authorList>
            <consortium name="RefSeq"/>
        </authorList>
    </citation>
    <scope>IDENTIFICATION</scope>
    <source>
        <tissue evidence="4">Leaf</tissue>
    </source>
</reference>
<dbReference type="SUPFAM" id="SSF54236">
    <property type="entry name" value="Ubiquitin-like"/>
    <property type="match status" value="1"/>
</dbReference>
<dbReference type="AlphaFoldDB" id="A0A8B8PET1"/>
<dbReference type="Gene3D" id="3.10.20.90">
    <property type="entry name" value="Phosphatidylinositol 3-kinase Catalytic Subunit, Chain A, domain 1"/>
    <property type="match status" value="1"/>
</dbReference>
<dbReference type="GO" id="GO:0003729">
    <property type="term" value="F:mRNA binding"/>
    <property type="evidence" value="ECO:0007669"/>
    <property type="project" value="UniProtKB-ARBA"/>
</dbReference>
<evidence type="ECO:0000313" key="3">
    <source>
        <dbReference type="Proteomes" id="UP000827889"/>
    </source>
</evidence>
<proteinExistence type="predicted"/>
<gene>
    <name evidence="4" type="primary">LOC115742915</name>
</gene>
<evidence type="ECO:0000256" key="1">
    <source>
        <dbReference type="ARBA" id="ARBA00022499"/>
    </source>
</evidence>
<dbReference type="InterPro" id="IPR000626">
    <property type="entry name" value="Ubiquitin-like_dom"/>
</dbReference>
<evidence type="ECO:0000313" key="4">
    <source>
        <dbReference type="RefSeq" id="XP_030533311.1"/>
    </source>
</evidence>
<dbReference type="FunFam" id="3.10.20.90:FF:000211">
    <property type="entry name" value="Polyubiquitin 9"/>
    <property type="match status" value="1"/>
</dbReference>
<keyword evidence="3" id="KW-1185">Reference proteome</keyword>
<dbReference type="KEGG" id="rarg:115742915"/>
<dbReference type="InterPro" id="IPR050158">
    <property type="entry name" value="Ubiquitin_ubiquitin-like"/>
</dbReference>
<name>A0A8B8PET1_9MYRT</name>
<dbReference type="GeneID" id="115742915"/>
<dbReference type="RefSeq" id="XP_030533311.1">
    <property type="nucleotide sequence ID" value="XM_030677451.2"/>
</dbReference>
<dbReference type="PROSITE" id="PS50053">
    <property type="entry name" value="UBIQUITIN_2"/>
    <property type="match status" value="1"/>
</dbReference>
<dbReference type="InterPro" id="IPR029071">
    <property type="entry name" value="Ubiquitin-like_domsf"/>
</dbReference>
<dbReference type="Pfam" id="PF00240">
    <property type="entry name" value="ubiquitin"/>
    <property type="match status" value="1"/>
</dbReference>
<keyword evidence="1" id="KW-1017">Isopeptide bond</keyword>
<evidence type="ECO:0000259" key="2">
    <source>
        <dbReference type="PROSITE" id="PS50053"/>
    </source>
</evidence>
<accession>A0A8B8PET1</accession>
<dbReference type="Proteomes" id="UP000827889">
    <property type="component" value="Chromosome 9"/>
</dbReference>
<feature type="domain" description="Ubiquitin-like" evidence="2">
    <location>
        <begin position="13"/>
        <end position="89"/>
    </location>
</feature>
<dbReference type="SMART" id="SM00213">
    <property type="entry name" value="UBQ"/>
    <property type="match status" value="1"/>
</dbReference>
<organism evidence="3 4">
    <name type="scientific">Rhodamnia argentea</name>
    <dbReference type="NCBI Taxonomy" id="178133"/>
    <lineage>
        <taxon>Eukaryota</taxon>
        <taxon>Viridiplantae</taxon>
        <taxon>Streptophyta</taxon>
        <taxon>Embryophyta</taxon>
        <taxon>Tracheophyta</taxon>
        <taxon>Spermatophyta</taxon>
        <taxon>Magnoliopsida</taxon>
        <taxon>eudicotyledons</taxon>
        <taxon>Gunneridae</taxon>
        <taxon>Pentapetalae</taxon>
        <taxon>rosids</taxon>
        <taxon>malvids</taxon>
        <taxon>Myrtales</taxon>
        <taxon>Myrtaceae</taxon>
        <taxon>Myrtoideae</taxon>
        <taxon>Myrteae</taxon>
        <taxon>Australasian group</taxon>
        <taxon>Rhodamnia</taxon>
    </lineage>
</organism>
<dbReference type="OrthoDB" id="419317at2759"/>
<protein>
    <submittedName>
        <fullName evidence="4">Ubiquitin-like</fullName>
    </submittedName>
</protein>
<sequence>MFHFSYCHFSMLTQIQVKTLTGKTVVIEVERSETVHNVKDIIQYREGIPMDQQKLIFAGKELKNGFRTLAEYDVDNESVLHLDICRTGKRKESVGLEHHGISIS</sequence>
<dbReference type="InterPro" id="IPR019956">
    <property type="entry name" value="Ubiquitin_dom"/>
</dbReference>
<dbReference type="PANTHER" id="PTHR10666">
    <property type="entry name" value="UBIQUITIN"/>
    <property type="match status" value="1"/>
</dbReference>